<reference evidence="3 4" key="1">
    <citation type="journal article" date="2011" name="Proc. Natl. Acad. Sci. U.S.A.">
        <title>Comparative genomics of xylose-fermenting fungi for enhanced biofuel production.</title>
        <authorList>
            <person name="Wohlbach D.J."/>
            <person name="Kuo A."/>
            <person name="Sato T.K."/>
            <person name="Potts K.M."/>
            <person name="Salamov A.A."/>
            <person name="LaButti K.M."/>
            <person name="Sun H."/>
            <person name="Clum A."/>
            <person name="Pangilinan J.L."/>
            <person name="Lindquist E.A."/>
            <person name="Lucas S."/>
            <person name="Lapidus A."/>
            <person name="Jin M."/>
            <person name="Gunawan C."/>
            <person name="Balan V."/>
            <person name="Dale B.E."/>
            <person name="Jeffries T.W."/>
            <person name="Zinkel R."/>
            <person name="Barry K.W."/>
            <person name="Grigoriev I.V."/>
            <person name="Gasch A.P."/>
        </authorList>
    </citation>
    <scope>NUCLEOTIDE SEQUENCE [LARGE SCALE GENOMIC DNA]</scope>
    <source>
        <strain evidence="4">ATCC 10573 / BCRC 21748 / CBS 615 / JCM 9827 / NBRC 10315 / NRRL Y-1498 / VKM Y-70</strain>
    </source>
</reference>
<comment type="similarity">
    <text evidence="1">Belongs to the eukaryotic initiation factor 4E family.</text>
</comment>
<dbReference type="STRING" id="590646.G3BD51"/>
<evidence type="ECO:0000256" key="1">
    <source>
        <dbReference type="RuleBase" id="RU004374"/>
    </source>
</evidence>
<keyword evidence="1" id="KW-0694">RNA-binding</keyword>
<feature type="region of interest" description="Disordered" evidence="2">
    <location>
        <begin position="376"/>
        <end position="423"/>
    </location>
</feature>
<dbReference type="PANTHER" id="PTHR11960:SF18">
    <property type="entry name" value="EUKARYOTIC TRANSLATION INITIATION FACTOR 4E HOMOLOGOUS PROTEIN, ISOFORM B"/>
    <property type="match status" value="1"/>
</dbReference>
<dbReference type="Proteomes" id="UP000000707">
    <property type="component" value="Unassembled WGS sequence"/>
</dbReference>
<dbReference type="KEGG" id="cten:18250068"/>
<sequence length="423" mass="47076">MSENLKRAESLFNRIMNQNAKEPTPFRSAVRSRETPHHHRDNHKDIHRDNRDRSRGHGDTRDGQNHAVGPNHHNHNHSHNNNHNYGRNRHRQELMNHDAMKVPSAVVEAEVAVGHLHIVPYCWTFWHHARYSQPKQRDGKNYLSRTQELEFPIYGGSGADATTKYVASVEQLWTSFSHLVTPKDSEIGTEYFMFKAGIPPMWEDPFNSRGGRWVFKFPRKSASSDSDGAGGDVDDDATVRARTSLIWERLVLSFVTGSLSTGDDTAEDVVKVAFSDINGVVVSIRRDEDIISVWNANLVSRTPAGGGNGFKKTNVPVKRIVCDAILRVIRECDMILASGGPGAIDVAAVHGANTSDRIKGVTYKYRLHADYNTDASTLSNNSSSINHHNGGRHRRRETVSATTDLPEAGLVPATHPESAPAHS</sequence>
<dbReference type="eggNOG" id="KOG1669">
    <property type="taxonomic scope" value="Eukaryota"/>
</dbReference>
<name>G3BD51_CANTC</name>
<dbReference type="HOGENOM" id="CLU_574897_0_0_1"/>
<dbReference type="GeneID" id="18250068"/>
<dbReference type="GO" id="GO:0016281">
    <property type="term" value="C:eukaryotic translation initiation factor 4F complex"/>
    <property type="evidence" value="ECO:0007669"/>
    <property type="project" value="TreeGrafter"/>
</dbReference>
<keyword evidence="1 3" id="KW-0396">Initiation factor</keyword>
<dbReference type="PANTHER" id="PTHR11960">
    <property type="entry name" value="EUKARYOTIC TRANSLATION INITIATION FACTOR 4E RELATED"/>
    <property type="match status" value="1"/>
</dbReference>
<feature type="compositionally biased region" description="Low complexity" evidence="2">
    <location>
        <begin position="379"/>
        <end position="388"/>
    </location>
</feature>
<evidence type="ECO:0000256" key="2">
    <source>
        <dbReference type="SAM" id="MobiDB-lite"/>
    </source>
</evidence>
<keyword evidence="4" id="KW-1185">Reference proteome</keyword>
<organism evidence="4">
    <name type="scientific">Candida tenuis (strain ATCC 10573 / BCRC 21748 / CBS 615 / JCM 9827 / NBRC 10315 / NRRL Y-1498 / VKM Y-70)</name>
    <name type="common">Yeast</name>
    <name type="synonym">Yamadazyma tenuis</name>
    <dbReference type="NCBI Taxonomy" id="590646"/>
    <lineage>
        <taxon>Eukaryota</taxon>
        <taxon>Fungi</taxon>
        <taxon>Dikarya</taxon>
        <taxon>Ascomycota</taxon>
        <taxon>Saccharomycotina</taxon>
        <taxon>Pichiomycetes</taxon>
        <taxon>Debaryomycetaceae</taxon>
        <taxon>Yamadazyma</taxon>
    </lineage>
</organism>
<dbReference type="PROSITE" id="PS00813">
    <property type="entry name" value="IF4E"/>
    <property type="match status" value="1"/>
</dbReference>
<evidence type="ECO:0000313" key="3">
    <source>
        <dbReference type="EMBL" id="EGV60917.1"/>
    </source>
</evidence>
<feature type="region of interest" description="Disordered" evidence="2">
    <location>
        <begin position="1"/>
        <end position="87"/>
    </location>
</feature>
<accession>G3BD51</accession>
<dbReference type="RefSeq" id="XP_006690131.1">
    <property type="nucleotide sequence ID" value="XM_006690068.1"/>
</dbReference>
<feature type="compositionally biased region" description="Basic and acidic residues" evidence="2">
    <location>
        <begin position="42"/>
        <end position="64"/>
    </location>
</feature>
<dbReference type="Gene3D" id="3.30.760.10">
    <property type="entry name" value="RNA Cap, Translation Initiation Factor Eif4e"/>
    <property type="match status" value="1"/>
</dbReference>
<dbReference type="InterPro" id="IPR001040">
    <property type="entry name" value="TIF_eIF_4E"/>
</dbReference>
<dbReference type="OrthoDB" id="590761at2759"/>
<dbReference type="GO" id="GO:0000340">
    <property type="term" value="F:RNA 7-methylguanosine cap binding"/>
    <property type="evidence" value="ECO:0007669"/>
    <property type="project" value="TreeGrafter"/>
</dbReference>
<gene>
    <name evidence="3" type="ORF">CANTEDRAFT_137383</name>
</gene>
<dbReference type="AlphaFoldDB" id="G3BD51"/>
<dbReference type="InterPro" id="IPR019770">
    <property type="entry name" value="TIF_eIF_4E_CS"/>
</dbReference>
<feature type="compositionally biased region" description="Basic residues" evidence="2">
    <location>
        <begin position="72"/>
        <end position="87"/>
    </location>
</feature>
<dbReference type="EMBL" id="GL996528">
    <property type="protein sequence ID" value="EGV60917.1"/>
    <property type="molecule type" value="Genomic_DNA"/>
</dbReference>
<keyword evidence="1" id="KW-0648">Protein biosynthesis</keyword>
<evidence type="ECO:0000313" key="4">
    <source>
        <dbReference type="Proteomes" id="UP000000707"/>
    </source>
</evidence>
<dbReference type="Pfam" id="PF01652">
    <property type="entry name" value="IF4E"/>
    <property type="match status" value="1"/>
</dbReference>
<proteinExistence type="inferred from homology"/>
<protein>
    <submittedName>
        <fullName evidence="3">Translation initiation factor eIF4e</fullName>
    </submittedName>
</protein>
<dbReference type="InterPro" id="IPR023398">
    <property type="entry name" value="TIF_eIF4e-like"/>
</dbReference>
<dbReference type="SUPFAM" id="SSF55418">
    <property type="entry name" value="eIF4e-like"/>
    <property type="match status" value="1"/>
</dbReference>
<dbReference type="GO" id="GO:0003743">
    <property type="term" value="F:translation initiation factor activity"/>
    <property type="evidence" value="ECO:0007669"/>
    <property type="project" value="UniProtKB-KW"/>
</dbReference>